<keyword evidence="1" id="KW-0472">Membrane</keyword>
<sequence>MLHIYYILNKSLVFHVMSHPQLPDFPQCVAFDAFPINHLNSACNSLVFRVMSHPQLPEFQQCVAFDAFSKNLRNSACNSLVFRVMSHPQLPEFQQCVAFDAFSNRHQETAYNVLCLVAMYFLPLLIITVCYGCIFYEISKNSTVVSGELAA</sequence>
<reference evidence="2 3" key="1">
    <citation type="submission" date="2021-06" db="EMBL/GenBank/DDBJ databases">
        <title>A haploid diamondback moth (Plutella xylostella L.) genome assembly resolves 31 chromosomes and identifies a diamide resistance mutation.</title>
        <authorList>
            <person name="Ward C.M."/>
            <person name="Perry K.D."/>
            <person name="Baker G."/>
            <person name="Powis K."/>
            <person name="Heckel D.G."/>
            <person name="Baxter S.W."/>
        </authorList>
    </citation>
    <scope>NUCLEOTIDE SEQUENCE [LARGE SCALE GENOMIC DNA]</scope>
    <source>
        <strain evidence="2 3">LV</strain>
        <tissue evidence="2">Single pupa</tissue>
    </source>
</reference>
<keyword evidence="1" id="KW-0812">Transmembrane</keyword>
<name>A0ABQ7Q4L1_PLUXY</name>
<accession>A0ABQ7Q4L1</accession>
<evidence type="ECO:0000256" key="1">
    <source>
        <dbReference type="SAM" id="Phobius"/>
    </source>
</evidence>
<dbReference type="SUPFAM" id="SSF81321">
    <property type="entry name" value="Family A G protein-coupled receptor-like"/>
    <property type="match status" value="1"/>
</dbReference>
<protein>
    <submittedName>
        <fullName evidence="2">Uncharacterized protein</fullName>
    </submittedName>
</protein>
<keyword evidence="1" id="KW-1133">Transmembrane helix</keyword>
<dbReference type="Gene3D" id="1.20.1070.10">
    <property type="entry name" value="Rhodopsin 7-helix transmembrane proteins"/>
    <property type="match status" value="1"/>
</dbReference>
<dbReference type="EMBL" id="JAHIBW010000021">
    <property type="protein sequence ID" value="KAG7300148.1"/>
    <property type="molecule type" value="Genomic_DNA"/>
</dbReference>
<keyword evidence="3" id="KW-1185">Reference proteome</keyword>
<evidence type="ECO:0000313" key="3">
    <source>
        <dbReference type="Proteomes" id="UP000823941"/>
    </source>
</evidence>
<evidence type="ECO:0000313" key="2">
    <source>
        <dbReference type="EMBL" id="KAG7300148.1"/>
    </source>
</evidence>
<organism evidence="2 3">
    <name type="scientific">Plutella xylostella</name>
    <name type="common">Diamondback moth</name>
    <name type="synonym">Plutella maculipennis</name>
    <dbReference type="NCBI Taxonomy" id="51655"/>
    <lineage>
        <taxon>Eukaryota</taxon>
        <taxon>Metazoa</taxon>
        <taxon>Ecdysozoa</taxon>
        <taxon>Arthropoda</taxon>
        <taxon>Hexapoda</taxon>
        <taxon>Insecta</taxon>
        <taxon>Pterygota</taxon>
        <taxon>Neoptera</taxon>
        <taxon>Endopterygota</taxon>
        <taxon>Lepidoptera</taxon>
        <taxon>Glossata</taxon>
        <taxon>Ditrysia</taxon>
        <taxon>Yponomeutoidea</taxon>
        <taxon>Plutellidae</taxon>
        <taxon>Plutella</taxon>
    </lineage>
</organism>
<comment type="caution">
    <text evidence="2">The sequence shown here is derived from an EMBL/GenBank/DDBJ whole genome shotgun (WGS) entry which is preliminary data.</text>
</comment>
<gene>
    <name evidence="2" type="ORF">JYU34_015697</name>
</gene>
<dbReference type="Proteomes" id="UP000823941">
    <property type="component" value="Chromosome 21"/>
</dbReference>
<feature type="transmembrane region" description="Helical" evidence="1">
    <location>
        <begin position="113"/>
        <end position="138"/>
    </location>
</feature>
<proteinExistence type="predicted"/>